<organism evidence="1 2">
    <name type="scientific">Crocosphaera watsonii WH 0401</name>
    <dbReference type="NCBI Taxonomy" id="555881"/>
    <lineage>
        <taxon>Bacteria</taxon>
        <taxon>Bacillati</taxon>
        <taxon>Cyanobacteriota</taxon>
        <taxon>Cyanophyceae</taxon>
        <taxon>Oscillatoriophycideae</taxon>
        <taxon>Chroococcales</taxon>
        <taxon>Aphanothecaceae</taxon>
        <taxon>Crocosphaera</taxon>
    </lineage>
</organism>
<evidence type="ECO:0000313" key="2">
    <source>
        <dbReference type="Proteomes" id="UP000018198"/>
    </source>
</evidence>
<name>T2J7T0_CROWT</name>
<sequence>MLSSKKVSNFAEKLIHSIVLAGQGLKIRELILLFKTFKNSSSTKITLQW</sequence>
<protein>
    <submittedName>
        <fullName evidence="1">RND multidrug efflux transporter Acriflavin resistance protein</fullName>
    </submittedName>
</protein>
<dbReference type="AlphaFoldDB" id="T2J7T0"/>
<accession>T2J7T0</accession>
<comment type="caution">
    <text evidence="1">The sequence shown here is derived from an EMBL/GenBank/DDBJ whole genome shotgun (WGS) entry which is preliminary data.</text>
</comment>
<gene>
    <name evidence="1" type="ORF">CWATWH0401_2964</name>
</gene>
<dbReference type="EMBL" id="CAQM01000265">
    <property type="protein sequence ID" value="CCQ61104.1"/>
    <property type="molecule type" value="Genomic_DNA"/>
</dbReference>
<reference evidence="1 2" key="1">
    <citation type="submission" date="2013-01" db="EMBL/GenBank/DDBJ databases">
        <authorList>
            <person name="Bench S."/>
        </authorList>
    </citation>
    <scope>NUCLEOTIDE SEQUENCE [LARGE SCALE GENOMIC DNA]</scope>
    <source>
        <strain evidence="1 2">WH 0401</strain>
    </source>
</reference>
<proteinExistence type="predicted"/>
<dbReference type="Proteomes" id="UP000018198">
    <property type="component" value="Unassembled WGS sequence"/>
</dbReference>
<reference evidence="1 2" key="2">
    <citation type="submission" date="2013-09" db="EMBL/GenBank/DDBJ databases">
        <title>Whole genome comparison of six Crocosphaera watsonii strains with differing phenotypes.</title>
        <authorList>
            <person name="Bench S.R."/>
            <person name="Heller P."/>
            <person name="Frank I."/>
            <person name="Arciniega M."/>
            <person name="Shilova I.N."/>
            <person name="Zehr J.P."/>
        </authorList>
    </citation>
    <scope>NUCLEOTIDE SEQUENCE [LARGE SCALE GENOMIC DNA]</scope>
    <source>
        <strain evidence="1 2">WH 0401</strain>
    </source>
</reference>
<evidence type="ECO:0000313" key="1">
    <source>
        <dbReference type="EMBL" id="CCQ61104.1"/>
    </source>
</evidence>